<feature type="transmembrane region" description="Helical" evidence="1">
    <location>
        <begin position="6"/>
        <end position="25"/>
    </location>
</feature>
<keyword evidence="1" id="KW-0472">Membrane</keyword>
<dbReference type="RefSeq" id="WP_076704130.1">
    <property type="nucleotide sequence ID" value="NZ_MRDE01000063.1"/>
</dbReference>
<dbReference type="Proteomes" id="UP000187085">
    <property type="component" value="Unassembled WGS sequence"/>
</dbReference>
<name>A0A1R1L9R8_9MICC</name>
<comment type="caution">
    <text evidence="2">The sequence shown here is derived from an EMBL/GenBank/DDBJ whole genome shotgun (WGS) entry which is preliminary data.</text>
</comment>
<feature type="transmembrane region" description="Helical" evidence="1">
    <location>
        <begin position="76"/>
        <end position="98"/>
    </location>
</feature>
<evidence type="ECO:0000256" key="1">
    <source>
        <dbReference type="SAM" id="Phobius"/>
    </source>
</evidence>
<dbReference type="EMBL" id="MRDE01000063">
    <property type="protein sequence ID" value="OMH24276.1"/>
    <property type="molecule type" value="Genomic_DNA"/>
</dbReference>
<dbReference type="STRING" id="554083.BKD30_09055"/>
<dbReference type="AlphaFoldDB" id="A0A1R1L9R8"/>
<organism evidence="2 3">
    <name type="scientific">Tersicoccus phoenicis</name>
    <dbReference type="NCBI Taxonomy" id="554083"/>
    <lineage>
        <taxon>Bacteria</taxon>
        <taxon>Bacillati</taxon>
        <taxon>Actinomycetota</taxon>
        <taxon>Actinomycetes</taxon>
        <taxon>Micrococcales</taxon>
        <taxon>Micrococcaceae</taxon>
        <taxon>Tersicoccus</taxon>
    </lineage>
</organism>
<proteinExistence type="predicted"/>
<gene>
    <name evidence="2" type="ORF">BKD30_09055</name>
</gene>
<sequence length="99" mass="10984">MSFVFGVIYVLLLLFLLSLLIRLIYDWVQMFARGWRPQGAGLVLASAIYTVTDPPVKWLRRTIPPLRLGAVSLDLGFLILLFVTGILMSIASGLALSFS</sequence>
<protein>
    <submittedName>
        <fullName evidence="2">YggT family protein</fullName>
    </submittedName>
</protein>
<evidence type="ECO:0000313" key="3">
    <source>
        <dbReference type="Proteomes" id="UP000187085"/>
    </source>
</evidence>
<dbReference type="GO" id="GO:0016020">
    <property type="term" value="C:membrane"/>
    <property type="evidence" value="ECO:0007669"/>
    <property type="project" value="InterPro"/>
</dbReference>
<dbReference type="Pfam" id="PF02325">
    <property type="entry name" value="CCB3_YggT"/>
    <property type="match status" value="1"/>
</dbReference>
<keyword evidence="1" id="KW-0812">Transmembrane</keyword>
<reference evidence="2 3" key="1">
    <citation type="submission" date="2016-12" db="EMBL/GenBank/DDBJ databases">
        <title>Draft genome of Tersicoccus phoenicis 1P05MA.</title>
        <authorList>
            <person name="Nakajima Y."/>
            <person name="Yoshizawa S."/>
            <person name="Nakamura K."/>
            <person name="Ogura Y."/>
            <person name="Hayashi T."/>
            <person name="Kogure K."/>
        </authorList>
    </citation>
    <scope>NUCLEOTIDE SEQUENCE [LARGE SCALE GENOMIC DNA]</scope>
    <source>
        <strain evidence="2 3">1p05MA</strain>
    </source>
</reference>
<keyword evidence="3" id="KW-1185">Reference proteome</keyword>
<accession>A0A1R1L9R8</accession>
<keyword evidence="1" id="KW-1133">Transmembrane helix</keyword>
<evidence type="ECO:0000313" key="2">
    <source>
        <dbReference type="EMBL" id="OMH24276.1"/>
    </source>
</evidence>
<dbReference type="OrthoDB" id="3216131at2"/>
<dbReference type="InterPro" id="IPR003425">
    <property type="entry name" value="CCB3/YggT"/>
</dbReference>